<gene>
    <name evidence="1" type="ORF">JYB65_08575</name>
</gene>
<evidence type="ECO:0000313" key="2">
    <source>
        <dbReference type="Proteomes" id="UP000664545"/>
    </source>
</evidence>
<organism evidence="1 2">
    <name type="scientific">Clostridium aminobutyricum</name>
    <dbReference type="NCBI Taxonomy" id="33953"/>
    <lineage>
        <taxon>Bacteria</taxon>
        <taxon>Bacillati</taxon>
        <taxon>Bacillota</taxon>
        <taxon>Clostridia</taxon>
        <taxon>Eubacteriales</taxon>
        <taxon>Clostridiaceae</taxon>
        <taxon>Clostridium</taxon>
    </lineage>
</organism>
<protein>
    <submittedName>
        <fullName evidence="1">DUF3793 family protein</fullName>
    </submittedName>
</protein>
<evidence type="ECO:0000313" key="1">
    <source>
        <dbReference type="EMBL" id="MBN7773415.1"/>
    </source>
</evidence>
<comment type="caution">
    <text evidence="1">The sequence shown here is derived from an EMBL/GenBank/DDBJ whole genome shotgun (WGS) entry which is preliminary data.</text>
</comment>
<reference evidence="1" key="1">
    <citation type="submission" date="2021-02" db="EMBL/GenBank/DDBJ databases">
        <title>Abyssanaerobacter marinus gen.nov., sp., nov, anaerobic bacterium isolated from the Onnuri vent field of Indian Ocean and suggestion of Mogibacteriaceae fam. nov., and proposal of reclassification of ambiguous this family's genus member.</title>
        <authorList>
            <person name="Kim Y.J."/>
            <person name="Yang J.-A."/>
        </authorList>
    </citation>
    <scope>NUCLEOTIDE SEQUENCE</scope>
    <source>
        <strain evidence="1">DSM 2634</strain>
    </source>
</reference>
<keyword evidence="2" id="KW-1185">Reference proteome</keyword>
<accession>A0A939D956</accession>
<dbReference type="EMBL" id="JAFJZZ010000003">
    <property type="protein sequence ID" value="MBN7773415.1"/>
    <property type="molecule type" value="Genomic_DNA"/>
</dbReference>
<sequence length="186" mass="21359">MLEKMVIEHCAPTLAGLKTGDLFNYNFEDYQNAQESIRQLSGLLNKRGIYLEVLFEREKSLLIYVYRENKLSSDLSCPMIREFLENQGYNSTDIKTALALLKRRIASNITKTGFPHEIGVFLSYPLQDVKGFIENAGSNCKHCGYWKVYQDEDKAINLFRKFDKCKQVYHHLCGQGSDIVKLTVAS</sequence>
<name>A0A939D956_CLOAM</name>
<proteinExistence type="predicted"/>
<dbReference type="RefSeq" id="WP_206582259.1">
    <property type="nucleotide sequence ID" value="NZ_JAFJZZ010000003.1"/>
</dbReference>
<dbReference type="AlphaFoldDB" id="A0A939D956"/>
<dbReference type="Pfam" id="PF12672">
    <property type="entry name" value="DUF3793"/>
    <property type="match status" value="1"/>
</dbReference>
<dbReference type="Proteomes" id="UP000664545">
    <property type="component" value="Unassembled WGS sequence"/>
</dbReference>
<dbReference type="InterPro" id="IPR024523">
    <property type="entry name" value="DUF3793"/>
</dbReference>